<feature type="non-terminal residue" evidence="1">
    <location>
        <position position="1"/>
    </location>
</feature>
<sequence length="60" mass="6832">RFFITKHQRIGLGSHRLKQGDLVVILFGADMPFLLRNKGTHFTLLGCAYVHGIMYGELFP</sequence>
<dbReference type="Pfam" id="PF26639">
    <property type="entry name" value="Het-6_barrel"/>
    <property type="match status" value="1"/>
</dbReference>
<reference evidence="1" key="1">
    <citation type="journal article" date="2020" name="Stud. Mycol.">
        <title>101 Dothideomycetes genomes: a test case for predicting lifestyles and emergence of pathogens.</title>
        <authorList>
            <person name="Haridas S."/>
            <person name="Albert R."/>
            <person name="Binder M."/>
            <person name="Bloem J."/>
            <person name="Labutti K."/>
            <person name="Salamov A."/>
            <person name="Andreopoulos B."/>
            <person name="Baker S."/>
            <person name="Barry K."/>
            <person name="Bills G."/>
            <person name="Bluhm B."/>
            <person name="Cannon C."/>
            <person name="Castanera R."/>
            <person name="Culley D."/>
            <person name="Daum C."/>
            <person name="Ezra D."/>
            <person name="Gonzalez J."/>
            <person name="Henrissat B."/>
            <person name="Kuo A."/>
            <person name="Liang C."/>
            <person name="Lipzen A."/>
            <person name="Lutzoni F."/>
            <person name="Magnuson J."/>
            <person name="Mondo S."/>
            <person name="Nolan M."/>
            <person name="Ohm R."/>
            <person name="Pangilinan J."/>
            <person name="Park H.-J."/>
            <person name="Ramirez L."/>
            <person name="Alfaro M."/>
            <person name="Sun H."/>
            <person name="Tritt A."/>
            <person name="Yoshinaga Y."/>
            <person name="Zwiers L.-H."/>
            <person name="Turgeon B."/>
            <person name="Goodwin S."/>
            <person name="Spatafora J."/>
            <person name="Crous P."/>
            <person name="Grigoriev I."/>
        </authorList>
    </citation>
    <scope>NUCLEOTIDE SEQUENCE</scope>
    <source>
        <strain evidence="1">CBS 279.74</strain>
    </source>
</reference>
<evidence type="ECO:0000313" key="1">
    <source>
        <dbReference type="EMBL" id="KAF2711674.1"/>
    </source>
</evidence>
<keyword evidence="2" id="KW-1185">Reference proteome</keyword>
<dbReference type="OrthoDB" id="2157530at2759"/>
<gene>
    <name evidence="1" type="ORF">K504DRAFT_357273</name>
</gene>
<accession>A0A6G1KFS2</accession>
<proteinExistence type="predicted"/>
<feature type="non-terminal residue" evidence="1">
    <location>
        <position position="60"/>
    </location>
</feature>
<dbReference type="AlphaFoldDB" id="A0A6G1KFS2"/>
<name>A0A6G1KFS2_9PLEO</name>
<evidence type="ECO:0000313" key="2">
    <source>
        <dbReference type="Proteomes" id="UP000799428"/>
    </source>
</evidence>
<dbReference type="Proteomes" id="UP000799428">
    <property type="component" value="Unassembled WGS sequence"/>
</dbReference>
<protein>
    <submittedName>
        <fullName evidence="1">Uncharacterized protein</fullName>
    </submittedName>
</protein>
<dbReference type="EMBL" id="MU005767">
    <property type="protein sequence ID" value="KAF2711674.1"/>
    <property type="molecule type" value="Genomic_DNA"/>
</dbReference>
<organism evidence="1 2">
    <name type="scientific">Pleomassaria siparia CBS 279.74</name>
    <dbReference type="NCBI Taxonomy" id="1314801"/>
    <lineage>
        <taxon>Eukaryota</taxon>
        <taxon>Fungi</taxon>
        <taxon>Dikarya</taxon>
        <taxon>Ascomycota</taxon>
        <taxon>Pezizomycotina</taxon>
        <taxon>Dothideomycetes</taxon>
        <taxon>Pleosporomycetidae</taxon>
        <taxon>Pleosporales</taxon>
        <taxon>Pleomassariaceae</taxon>
        <taxon>Pleomassaria</taxon>
    </lineage>
</organism>